<accession>A0A4S1DQR0</accession>
<name>A0A4S1DQR0_9FLAO</name>
<keyword evidence="3" id="KW-0238">DNA-binding</keyword>
<protein>
    <submittedName>
        <fullName evidence="7">IS4 family transposase</fullName>
    </submittedName>
</protein>
<reference evidence="7 8" key="1">
    <citation type="submission" date="2019-04" db="EMBL/GenBank/DDBJ databases">
        <authorList>
            <person name="Liu A."/>
        </authorList>
    </citation>
    <scope>NUCLEOTIDE SEQUENCE [LARGE SCALE GENOMIC DNA]</scope>
    <source>
        <strain evidence="7 8">RZ03</strain>
    </source>
</reference>
<evidence type="ECO:0000313" key="8">
    <source>
        <dbReference type="Proteomes" id="UP000307602"/>
    </source>
</evidence>
<keyword evidence="2" id="KW-0815">Transposition</keyword>
<feature type="domain" description="DUF4372" evidence="6">
    <location>
        <begin position="4"/>
        <end position="75"/>
    </location>
</feature>
<sequence length="388" mass="45920">MYSQTYFGELLSLLPKQKFRSIVKRNKTDKYSKGFKTWDHLVAMIYAQLSKANSLRELETTFNSFSNKHYHLGVKSIKRSTLGEANQKRDSKVFEELANYLISQVHHDSTKDLKALLYLLDSSPIPLSNHHHKWVDEMNHRTKGLKVHLLYSPLTKTLSQLSITNSDINDINKGQELKIETNAIYVFDKGYTDYNWWYKIHRHNSIFITRFKKNASLKVAGTFPVDSKQESKIMADEIVLFKNKTPRKGKKNEYREPLRRITVKRENKDTPLIIATNDLEKPAEQIADLYKKRWDIELFFKWIKQNLKIKRFIGTSENAVKIQIYTAIITYTLALMLKKMKLAKEPLYLFVEKLSSLMFVPVKNRMDYQNRIRKRQQNKIKYQYAFFQ</sequence>
<dbReference type="RefSeq" id="WP_135879102.1">
    <property type="nucleotide sequence ID" value="NZ_SRSO01000069.1"/>
</dbReference>
<dbReference type="InterPro" id="IPR002559">
    <property type="entry name" value="Transposase_11"/>
</dbReference>
<dbReference type="InterPro" id="IPR012337">
    <property type="entry name" value="RNaseH-like_sf"/>
</dbReference>
<dbReference type="OrthoDB" id="7327264at2"/>
<dbReference type="InterPro" id="IPR047952">
    <property type="entry name" value="Transpos_IS4"/>
</dbReference>
<dbReference type="AlphaFoldDB" id="A0A4S1DQR0"/>
<dbReference type="Gene3D" id="3.90.350.10">
    <property type="entry name" value="Transposase Inhibitor Protein From Tn5, Chain A, domain 1"/>
    <property type="match status" value="1"/>
</dbReference>
<dbReference type="GO" id="GO:0003677">
    <property type="term" value="F:DNA binding"/>
    <property type="evidence" value="ECO:0007669"/>
    <property type="project" value="UniProtKB-KW"/>
</dbReference>
<evidence type="ECO:0000259" key="6">
    <source>
        <dbReference type="Pfam" id="PF14294"/>
    </source>
</evidence>
<comment type="caution">
    <text evidence="7">The sequence shown here is derived from an EMBL/GenBank/DDBJ whole genome shotgun (WGS) entry which is preliminary data.</text>
</comment>
<dbReference type="InterPro" id="IPR025399">
    <property type="entry name" value="DUF4372"/>
</dbReference>
<evidence type="ECO:0000256" key="4">
    <source>
        <dbReference type="ARBA" id="ARBA00023172"/>
    </source>
</evidence>
<dbReference type="Pfam" id="PF01609">
    <property type="entry name" value="DDE_Tnp_1"/>
    <property type="match status" value="1"/>
</dbReference>
<dbReference type="EMBL" id="SRSO01000069">
    <property type="protein sequence ID" value="TGV00187.1"/>
    <property type="molecule type" value="Genomic_DNA"/>
</dbReference>
<dbReference type="PANTHER" id="PTHR33258:SF1">
    <property type="entry name" value="TRANSPOSASE INSL FOR INSERTION SEQUENCE ELEMENT IS186A-RELATED"/>
    <property type="match status" value="1"/>
</dbReference>
<feature type="domain" description="Transposase IS4-like" evidence="5">
    <location>
        <begin position="117"/>
        <end position="333"/>
    </location>
</feature>
<evidence type="ECO:0000256" key="3">
    <source>
        <dbReference type="ARBA" id="ARBA00023125"/>
    </source>
</evidence>
<evidence type="ECO:0000256" key="2">
    <source>
        <dbReference type="ARBA" id="ARBA00022578"/>
    </source>
</evidence>
<keyword evidence="8" id="KW-1185">Reference proteome</keyword>
<organism evidence="7 8">
    <name type="scientific">Flavivirga rizhaonensis</name>
    <dbReference type="NCBI Taxonomy" id="2559571"/>
    <lineage>
        <taxon>Bacteria</taxon>
        <taxon>Pseudomonadati</taxon>
        <taxon>Bacteroidota</taxon>
        <taxon>Flavobacteriia</taxon>
        <taxon>Flavobacteriales</taxon>
        <taxon>Flavobacteriaceae</taxon>
        <taxon>Flavivirga</taxon>
    </lineage>
</organism>
<evidence type="ECO:0000259" key="5">
    <source>
        <dbReference type="Pfam" id="PF01609"/>
    </source>
</evidence>
<evidence type="ECO:0000256" key="1">
    <source>
        <dbReference type="ARBA" id="ARBA00010075"/>
    </source>
</evidence>
<dbReference type="GO" id="GO:0006313">
    <property type="term" value="P:DNA transposition"/>
    <property type="evidence" value="ECO:0007669"/>
    <property type="project" value="InterPro"/>
</dbReference>
<gene>
    <name evidence="7" type="ORF">EM932_20665</name>
</gene>
<proteinExistence type="inferred from homology"/>
<keyword evidence="4" id="KW-0233">DNA recombination</keyword>
<dbReference type="SUPFAM" id="SSF53098">
    <property type="entry name" value="Ribonuclease H-like"/>
    <property type="match status" value="1"/>
</dbReference>
<dbReference type="Pfam" id="PF14294">
    <property type="entry name" value="DUF4372"/>
    <property type="match status" value="1"/>
</dbReference>
<dbReference type="Proteomes" id="UP000307602">
    <property type="component" value="Unassembled WGS sequence"/>
</dbReference>
<comment type="similarity">
    <text evidence="1">Belongs to the transposase 11 family.</text>
</comment>
<dbReference type="GO" id="GO:0004803">
    <property type="term" value="F:transposase activity"/>
    <property type="evidence" value="ECO:0007669"/>
    <property type="project" value="InterPro"/>
</dbReference>
<dbReference type="PANTHER" id="PTHR33258">
    <property type="entry name" value="TRANSPOSASE INSL FOR INSERTION SEQUENCE ELEMENT IS186A-RELATED"/>
    <property type="match status" value="1"/>
</dbReference>
<evidence type="ECO:0000313" key="7">
    <source>
        <dbReference type="EMBL" id="TGV00187.1"/>
    </source>
</evidence>
<dbReference type="NCBIfam" id="NF033592">
    <property type="entry name" value="transpos_IS4_1"/>
    <property type="match status" value="1"/>
</dbReference>